<reference evidence="3" key="1">
    <citation type="journal article" date="2007" name="Science">
        <title>Draft genome of the filarial nematode parasite Brugia malayi.</title>
        <authorList>
            <person name="Ghedin E."/>
            <person name="Wang S."/>
            <person name="Spiro D."/>
            <person name="Caler E."/>
            <person name="Zhao Q."/>
            <person name="Crabtree J."/>
            <person name="Allen J.E."/>
            <person name="Delcher A.L."/>
            <person name="Guiliano D.B."/>
            <person name="Miranda-Saavedra D."/>
            <person name="Angiuoli S.V."/>
            <person name="Creasy T."/>
            <person name="Amedeo P."/>
            <person name="Haas B."/>
            <person name="El-Sayed N.M."/>
            <person name="Wortman J.R."/>
            <person name="Feldblyum T."/>
            <person name="Tallon L."/>
            <person name="Schatz M."/>
            <person name="Shumway M."/>
            <person name="Koo H."/>
            <person name="Salzberg S.L."/>
            <person name="Schobel S."/>
            <person name="Pertea M."/>
            <person name="Pop M."/>
            <person name="White O."/>
            <person name="Barton G.J."/>
            <person name="Carlow C.K."/>
            <person name="Crawford M.J."/>
            <person name="Daub J."/>
            <person name="Dimmic M.W."/>
            <person name="Estes C.F."/>
            <person name="Foster J.M."/>
            <person name="Ganatra M."/>
            <person name="Gregory W.F."/>
            <person name="Johnson N.M."/>
            <person name="Jin J."/>
            <person name="Komuniecki R."/>
            <person name="Korf I."/>
            <person name="Kumar S."/>
            <person name="Laney S."/>
            <person name="Li B.W."/>
            <person name="Li W."/>
            <person name="Lindblom T.H."/>
            <person name="Lustigman S."/>
            <person name="Ma D."/>
            <person name="Maina C.V."/>
            <person name="Martin D.M."/>
            <person name="McCarter J.P."/>
            <person name="McReynolds L."/>
            <person name="Mitreva M."/>
            <person name="Nutman T.B."/>
            <person name="Parkinson J."/>
            <person name="Peregrin-Alvarez J.M."/>
            <person name="Poole C."/>
            <person name="Ren Q."/>
            <person name="Saunders L."/>
            <person name="Sluder A.E."/>
            <person name="Smith K."/>
            <person name="Stanke M."/>
            <person name="Unnasch T.R."/>
            <person name="Ware J."/>
            <person name="Wei A.D."/>
            <person name="Weil G."/>
            <person name="Williams D.J."/>
            <person name="Zhang Y."/>
            <person name="Williams S.A."/>
            <person name="Fraser-Liggett C."/>
            <person name="Slatko B."/>
            <person name="Blaxter M.L."/>
            <person name="Scott A.L."/>
        </authorList>
    </citation>
    <scope>NUCLEOTIDE SEQUENCE</scope>
    <source>
        <strain evidence="3">FR3</strain>
    </source>
</reference>
<gene>
    <name evidence="2" type="primary">Bm10469</name>
    <name evidence="2" type="ORF">BM_BM10469</name>
</gene>
<accession>A0A4E9FSB2</accession>
<dbReference type="EMBL" id="CAAKNF010000035">
    <property type="protein sequence ID" value="VIP00263.1"/>
    <property type="molecule type" value="Genomic_DNA"/>
</dbReference>
<protein>
    <submittedName>
        <fullName evidence="2 4">Uncharacterized protein</fullName>
    </submittedName>
</protein>
<accession>A0A8L7YHW4</accession>
<sequence>MPFLCKYWSLEDILINSLTPHNDPILTYSNVPTTSAAAANDDTARAIGGGATGIGTTDCGVIDDDTIRDCVITDCTIGKMVLLMVLLAVVLLVAAEIRTSSSQESASNLKRRSKFEQIPLRTEPPKSRKELRKERQAHEKTDTK</sequence>
<feature type="compositionally biased region" description="Polar residues" evidence="1">
    <location>
        <begin position="99"/>
        <end position="108"/>
    </location>
</feature>
<evidence type="ECO:0000313" key="3">
    <source>
        <dbReference type="Proteomes" id="UP000006672"/>
    </source>
</evidence>
<dbReference type="AlphaFoldDB" id="A0A4E9FSB2"/>
<organism evidence="2">
    <name type="scientific">Brugia malayi</name>
    <name type="common">Filarial nematode worm</name>
    <dbReference type="NCBI Taxonomy" id="6279"/>
    <lineage>
        <taxon>Eukaryota</taxon>
        <taxon>Metazoa</taxon>
        <taxon>Ecdysozoa</taxon>
        <taxon>Nematoda</taxon>
        <taxon>Chromadorea</taxon>
        <taxon>Rhabditida</taxon>
        <taxon>Spirurina</taxon>
        <taxon>Spiruromorpha</taxon>
        <taxon>Filarioidea</taxon>
        <taxon>Onchocercidae</taxon>
        <taxon>Brugia</taxon>
    </lineage>
</organism>
<dbReference type="Proteomes" id="UP000006672">
    <property type="component" value="Unassembled WGS sequence"/>
</dbReference>
<feature type="compositionally biased region" description="Basic and acidic residues" evidence="1">
    <location>
        <begin position="123"/>
        <end position="144"/>
    </location>
</feature>
<evidence type="ECO:0000313" key="4">
    <source>
        <dbReference type="WBParaSite" id="Bm10469.1"/>
    </source>
</evidence>
<evidence type="ECO:0000313" key="2">
    <source>
        <dbReference type="EMBL" id="VIP00263.1"/>
    </source>
</evidence>
<proteinExistence type="predicted"/>
<name>A0A4E9FSB2_BRUMA</name>
<reference evidence="2" key="2">
    <citation type="submission" date="2019-04" db="EMBL/GenBank/DDBJ databases">
        <authorList>
            <person name="Howe K."/>
            <person name="Paulini M."/>
            <person name="Williams G."/>
        </authorList>
    </citation>
    <scope>NUCLEOTIDE SEQUENCE [LARGE SCALE GENOMIC DNA]</scope>
    <source>
        <strain evidence="2">FR3</strain>
    </source>
</reference>
<keyword evidence="3" id="KW-1185">Reference proteome</keyword>
<reference evidence="4" key="3">
    <citation type="submission" date="2022-04" db="UniProtKB">
        <authorList>
            <consortium name="WormBaseParasite"/>
        </authorList>
    </citation>
    <scope>IDENTIFICATION</scope>
</reference>
<dbReference type="CTD" id="66057464"/>
<feature type="region of interest" description="Disordered" evidence="1">
    <location>
        <begin position="99"/>
        <end position="144"/>
    </location>
</feature>
<dbReference type="KEGG" id="bmy:BM_BM10469"/>
<dbReference type="GeneID" id="66057464"/>
<dbReference type="WBParaSite" id="Bm10469.1">
    <property type="protein sequence ID" value="Bm10469.1"/>
    <property type="gene ID" value="WBGene00230730"/>
</dbReference>
<dbReference type="RefSeq" id="XP_042938900.1">
    <property type="nucleotide sequence ID" value="XM_043082966.1"/>
</dbReference>
<evidence type="ECO:0000256" key="1">
    <source>
        <dbReference type="SAM" id="MobiDB-lite"/>
    </source>
</evidence>